<sequence>MKLELQLSEIEYLIKKLSRHSIEIKYVGYNEIKVINVKITIKEVHDYSVSLNYTLNWVANVLLKGAKCMIKKKLENILLWNTSKKEIYINFSHIDALKELLKIYHISTFEIRNNGLFLELVNL</sequence>
<evidence type="ECO:0000313" key="1">
    <source>
        <dbReference type="EMBL" id="KAA6314381.1"/>
    </source>
</evidence>
<gene>
    <name evidence="1" type="ORF">EZS27_034997</name>
</gene>
<organism evidence="1">
    <name type="scientific">termite gut metagenome</name>
    <dbReference type="NCBI Taxonomy" id="433724"/>
    <lineage>
        <taxon>unclassified sequences</taxon>
        <taxon>metagenomes</taxon>
        <taxon>organismal metagenomes</taxon>
    </lineage>
</organism>
<dbReference type="AlphaFoldDB" id="A0A5J4PZR7"/>
<comment type="caution">
    <text evidence="1">The sequence shown here is derived from an EMBL/GenBank/DDBJ whole genome shotgun (WGS) entry which is preliminary data.</text>
</comment>
<dbReference type="EMBL" id="SNRY01005674">
    <property type="protein sequence ID" value="KAA6314381.1"/>
    <property type="molecule type" value="Genomic_DNA"/>
</dbReference>
<name>A0A5J4PZR7_9ZZZZ</name>
<protein>
    <submittedName>
        <fullName evidence="1">Uncharacterized protein</fullName>
    </submittedName>
</protein>
<proteinExistence type="predicted"/>
<accession>A0A5J4PZR7</accession>
<reference evidence="1" key="1">
    <citation type="submission" date="2019-03" db="EMBL/GenBank/DDBJ databases">
        <title>Single cell metagenomics reveals metabolic interactions within the superorganism composed of flagellate Streblomastix strix and complex community of Bacteroidetes bacteria on its surface.</title>
        <authorList>
            <person name="Treitli S.C."/>
            <person name="Kolisko M."/>
            <person name="Husnik F."/>
            <person name="Keeling P."/>
            <person name="Hampl V."/>
        </authorList>
    </citation>
    <scope>NUCLEOTIDE SEQUENCE</scope>
    <source>
        <strain evidence="1">STM</strain>
    </source>
</reference>